<comment type="caution">
    <text evidence="1">The sequence shown here is derived from an EMBL/GenBank/DDBJ whole genome shotgun (WGS) entry which is preliminary data.</text>
</comment>
<organism evidence="1 2">
    <name type="scientific">Mycena metata</name>
    <dbReference type="NCBI Taxonomy" id="1033252"/>
    <lineage>
        <taxon>Eukaryota</taxon>
        <taxon>Fungi</taxon>
        <taxon>Dikarya</taxon>
        <taxon>Basidiomycota</taxon>
        <taxon>Agaricomycotina</taxon>
        <taxon>Agaricomycetes</taxon>
        <taxon>Agaricomycetidae</taxon>
        <taxon>Agaricales</taxon>
        <taxon>Marasmiineae</taxon>
        <taxon>Mycenaceae</taxon>
        <taxon>Mycena</taxon>
    </lineage>
</organism>
<reference evidence="1" key="1">
    <citation type="submission" date="2023-03" db="EMBL/GenBank/DDBJ databases">
        <title>Massive genome expansion in bonnet fungi (Mycena s.s.) driven by repeated elements and novel gene families across ecological guilds.</title>
        <authorList>
            <consortium name="Lawrence Berkeley National Laboratory"/>
            <person name="Harder C.B."/>
            <person name="Miyauchi S."/>
            <person name="Viragh M."/>
            <person name="Kuo A."/>
            <person name="Thoen E."/>
            <person name="Andreopoulos B."/>
            <person name="Lu D."/>
            <person name="Skrede I."/>
            <person name="Drula E."/>
            <person name="Henrissat B."/>
            <person name="Morin E."/>
            <person name="Kohler A."/>
            <person name="Barry K."/>
            <person name="LaButti K."/>
            <person name="Morin E."/>
            <person name="Salamov A."/>
            <person name="Lipzen A."/>
            <person name="Mereny Z."/>
            <person name="Hegedus B."/>
            <person name="Baldrian P."/>
            <person name="Stursova M."/>
            <person name="Weitz H."/>
            <person name="Taylor A."/>
            <person name="Grigoriev I.V."/>
            <person name="Nagy L.G."/>
            <person name="Martin F."/>
            <person name="Kauserud H."/>
        </authorList>
    </citation>
    <scope>NUCLEOTIDE SEQUENCE</scope>
    <source>
        <strain evidence="1">CBHHK182m</strain>
    </source>
</reference>
<gene>
    <name evidence="1" type="ORF">B0H16DRAFT_1721071</name>
</gene>
<keyword evidence="2" id="KW-1185">Reference proteome</keyword>
<evidence type="ECO:0000313" key="1">
    <source>
        <dbReference type="EMBL" id="KAJ7757942.1"/>
    </source>
</evidence>
<name>A0AAD7J668_9AGAR</name>
<protein>
    <submittedName>
        <fullName evidence="1">Uncharacterized protein</fullName>
    </submittedName>
</protein>
<dbReference type="Proteomes" id="UP001215598">
    <property type="component" value="Unassembled WGS sequence"/>
</dbReference>
<proteinExistence type="predicted"/>
<dbReference type="EMBL" id="JARKIB010000043">
    <property type="protein sequence ID" value="KAJ7757942.1"/>
    <property type="molecule type" value="Genomic_DNA"/>
</dbReference>
<evidence type="ECO:0000313" key="2">
    <source>
        <dbReference type="Proteomes" id="UP001215598"/>
    </source>
</evidence>
<dbReference type="AlphaFoldDB" id="A0AAD7J668"/>
<sequence>MTTAPGLGLTTSPLLGRATLGEFRLGVELNQLRVFIRRYENGGIEQKYSVRAILLHVLKAGNERVLVLGPPPASYPQARADFFRAHQNLVDLGYAQDLAYQPHPDRWIYETRRWTGPDVIFMRLNQGGICAFRKVSVREIQDAREAVWEAEVPLESPGDQVVLRRGSFVVCDFKMFHADVPEGPPRGGPQIYFTTQGITVDSVIRVVKTNGASSLSMFSFGQKGWVA</sequence>
<accession>A0AAD7J668</accession>